<evidence type="ECO:0000313" key="2">
    <source>
        <dbReference type="Proteomes" id="UP000823388"/>
    </source>
</evidence>
<proteinExistence type="predicted"/>
<dbReference type="EMBL" id="CM029042">
    <property type="protein sequence ID" value="KAG2620404.1"/>
    <property type="molecule type" value="Genomic_DNA"/>
</dbReference>
<sequence length="61" mass="6569">MTSLPFDLGSSSTKSMDMCVQAMSGTRSCWSSPGMSSQCRLMKALKKLSFNGPESPITTFP</sequence>
<accession>A0A8T0UHZ8</accession>
<dbReference type="AlphaFoldDB" id="A0A8T0UHZ8"/>
<reference evidence="1" key="1">
    <citation type="submission" date="2020-05" db="EMBL/GenBank/DDBJ databases">
        <title>WGS assembly of Panicum virgatum.</title>
        <authorList>
            <person name="Lovell J.T."/>
            <person name="Jenkins J."/>
            <person name="Shu S."/>
            <person name="Juenger T.E."/>
            <person name="Schmutz J."/>
        </authorList>
    </citation>
    <scope>NUCLEOTIDE SEQUENCE</scope>
    <source>
        <strain evidence="1">AP13</strain>
    </source>
</reference>
<evidence type="ECO:0000313" key="1">
    <source>
        <dbReference type="EMBL" id="KAG2620404.1"/>
    </source>
</evidence>
<dbReference type="Proteomes" id="UP000823388">
    <property type="component" value="Chromosome 3N"/>
</dbReference>
<protein>
    <submittedName>
        <fullName evidence="1">Uncharacterized protein</fullName>
    </submittedName>
</protein>
<name>A0A8T0UHZ8_PANVG</name>
<organism evidence="1 2">
    <name type="scientific">Panicum virgatum</name>
    <name type="common">Blackwell switchgrass</name>
    <dbReference type="NCBI Taxonomy" id="38727"/>
    <lineage>
        <taxon>Eukaryota</taxon>
        <taxon>Viridiplantae</taxon>
        <taxon>Streptophyta</taxon>
        <taxon>Embryophyta</taxon>
        <taxon>Tracheophyta</taxon>
        <taxon>Spermatophyta</taxon>
        <taxon>Magnoliopsida</taxon>
        <taxon>Liliopsida</taxon>
        <taxon>Poales</taxon>
        <taxon>Poaceae</taxon>
        <taxon>PACMAD clade</taxon>
        <taxon>Panicoideae</taxon>
        <taxon>Panicodae</taxon>
        <taxon>Paniceae</taxon>
        <taxon>Panicinae</taxon>
        <taxon>Panicum</taxon>
        <taxon>Panicum sect. Hiantes</taxon>
    </lineage>
</organism>
<keyword evidence="2" id="KW-1185">Reference proteome</keyword>
<gene>
    <name evidence="1" type="ORF">PVAP13_3NG091500</name>
</gene>
<comment type="caution">
    <text evidence="1">The sequence shown here is derived from an EMBL/GenBank/DDBJ whole genome shotgun (WGS) entry which is preliminary data.</text>
</comment>